<feature type="compositionally biased region" description="Pro residues" evidence="1">
    <location>
        <begin position="280"/>
        <end position="289"/>
    </location>
</feature>
<keyword evidence="3" id="KW-1185">Reference proteome</keyword>
<feature type="compositionally biased region" description="Basic and acidic residues" evidence="1">
    <location>
        <begin position="150"/>
        <end position="174"/>
    </location>
</feature>
<dbReference type="InterPro" id="IPR037278">
    <property type="entry name" value="ARFGAP/RecO"/>
</dbReference>
<evidence type="ECO:0000313" key="3">
    <source>
        <dbReference type="Proteomes" id="UP000636709"/>
    </source>
</evidence>
<dbReference type="PANTHER" id="PTHR46085:SF3">
    <property type="entry name" value="ARF GTPASE ACTIVATING PROTEIN"/>
    <property type="match status" value="1"/>
</dbReference>
<feature type="compositionally biased region" description="Basic and acidic residues" evidence="1">
    <location>
        <begin position="40"/>
        <end position="83"/>
    </location>
</feature>
<organism evidence="2 3">
    <name type="scientific">Digitaria exilis</name>
    <dbReference type="NCBI Taxonomy" id="1010633"/>
    <lineage>
        <taxon>Eukaryota</taxon>
        <taxon>Viridiplantae</taxon>
        <taxon>Streptophyta</taxon>
        <taxon>Embryophyta</taxon>
        <taxon>Tracheophyta</taxon>
        <taxon>Spermatophyta</taxon>
        <taxon>Magnoliopsida</taxon>
        <taxon>Liliopsida</taxon>
        <taxon>Poales</taxon>
        <taxon>Poaceae</taxon>
        <taxon>PACMAD clade</taxon>
        <taxon>Panicoideae</taxon>
        <taxon>Panicodae</taxon>
        <taxon>Paniceae</taxon>
        <taxon>Anthephorinae</taxon>
        <taxon>Digitaria</taxon>
    </lineage>
</organism>
<dbReference type="Proteomes" id="UP000636709">
    <property type="component" value="Unassembled WGS sequence"/>
</dbReference>
<dbReference type="PANTHER" id="PTHR46085">
    <property type="entry name" value="ARFGAP/RECO-RELATED"/>
    <property type="match status" value="1"/>
</dbReference>
<feature type="compositionally biased region" description="Basic and acidic residues" evidence="1">
    <location>
        <begin position="98"/>
        <end position="112"/>
    </location>
</feature>
<gene>
    <name evidence="2" type="ORF">HU200_040628</name>
</gene>
<evidence type="ECO:0000256" key="1">
    <source>
        <dbReference type="SAM" id="MobiDB-lite"/>
    </source>
</evidence>
<feature type="region of interest" description="Disordered" evidence="1">
    <location>
        <begin position="274"/>
        <end position="342"/>
    </location>
</feature>
<name>A0A835BKI2_9POAL</name>
<dbReference type="SUPFAM" id="SSF57863">
    <property type="entry name" value="ArfGap/RecO-like zinc finger"/>
    <property type="match status" value="1"/>
</dbReference>
<evidence type="ECO:0008006" key="4">
    <source>
        <dbReference type="Google" id="ProtNLM"/>
    </source>
</evidence>
<dbReference type="InterPro" id="IPR038508">
    <property type="entry name" value="ArfGAP_dom_sf"/>
</dbReference>
<comment type="caution">
    <text evidence="2">The sequence shown here is derived from an EMBL/GenBank/DDBJ whole genome shotgun (WGS) entry which is preliminary data.</text>
</comment>
<dbReference type="AlphaFoldDB" id="A0A835BKI2"/>
<sequence length="643" mass="68818">MAKFTAQEVTSLQEGGNERAREVFFKEWDPQRNGYPDSSNADRLRNFIKHVYVERRFTGERSTDKPPRGKDDKDEYSENRRSDGNWGGSRSPPNGSYSDRRSYSGRSDDRNSRYSYGDRSPGYDQNDYKKSPRYFEVVDDRSGKTTPVQRFEDRRFSEPRKPDTGSPDFQKEADGSSPVVRPVRDILGDNAPQLRVGEPSKPAAEPPKPSVPRPIDPPKPVVAIRPIDPPKPNGTRTIDPPPLAKTISSASSIASSEGISEPVKVTNAVSLIDFSADPEPTAPAAPPQPASTTQQHPVNVHGPQPVLELGNSAPSVSGGDWASFDAFGQQQTPQTSSSANPLESALAQLSFSEAPSAPIVSSFPASVDPTLKTNDGGHSSVVDQSHNLFDAPFGISGNQASTVMSNQGPSVQQSPLAAPIAGQPSQVTANPLGTGGIQGGAPSTDSKPSVRKELPADIFTALYPTSTPMMPGWQRAPQFGMGYGMQYPAGVFQGMQAYAQAVFPQPSYQQPAYPQQAYPQPQPVKASNPFDLGNDPAPVQAHMPLSGPPGASVGAAPQTLLGTSSFGVPPQQPHQFYQSAAPPSHFMMQQAPSSMPQQPPNSMHAMQQGLGSFNMGFDQQPPRYPQPSTPPSYGSVGGSNPFG</sequence>
<evidence type="ECO:0000313" key="2">
    <source>
        <dbReference type="EMBL" id="KAF8691483.1"/>
    </source>
</evidence>
<feature type="compositionally biased region" description="Basic and acidic residues" evidence="1">
    <location>
        <begin position="16"/>
        <end position="30"/>
    </location>
</feature>
<protein>
    <recommendedName>
        <fullName evidence="4">NSP (Nuclear shuttle protein)-interacting GTPase</fullName>
    </recommendedName>
</protein>
<feature type="region of interest" description="Disordered" evidence="1">
    <location>
        <begin position="1"/>
        <end position="259"/>
    </location>
</feature>
<dbReference type="GO" id="GO:0005096">
    <property type="term" value="F:GTPase activator activity"/>
    <property type="evidence" value="ECO:0007669"/>
    <property type="project" value="InterPro"/>
</dbReference>
<feature type="compositionally biased region" description="Low complexity" evidence="1">
    <location>
        <begin position="589"/>
        <end position="603"/>
    </location>
</feature>
<reference evidence="2" key="1">
    <citation type="submission" date="2020-07" db="EMBL/GenBank/DDBJ databases">
        <title>Genome sequence and genetic diversity analysis of an under-domesticated orphan crop, white fonio (Digitaria exilis).</title>
        <authorList>
            <person name="Bennetzen J.L."/>
            <person name="Chen S."/>
            <person name="Ma X."/>
            <person name="Wang X."/>
            <person name="Yssel A.E.J."/>
            <person name="Chaluvadi S.R."/>
            <person name="Johnson M."/>
            <person name="Gangashetty P."/>
            <person name="Hamidou F."/>
            <person name="Sanogo M.D."/>
            <person name="Zwaenepoel A."/>
            <person name="Wallace J."/>
            <person name="Van De Peer Y."/>
            <person name="Van Deynze A."/>
        </authorList>
    </citation>
    <scope>NUCLEOTIDE SEQUENCE</scope>
    <source>
        <tissue evidence="2">Leaves</tissue>
    </source>
</reference>
<dbReference type="Gene3D" id="1.10.220.150">
    <property type="entry name" value="Arf GTPase activating protein"/>
    <property type="match status" value="1"/>
</dbReference>
<dbReference type="EMBL" id="JACEFO010001965">
    <property type="protein sequence ID" value="KAF8691483.1"/>
    <property type="molecule type" value="Genomic_DNA"/>
</dbReference>
<feature type="compositionally biased region" description="Polar residues" evidence="1">
    <location>
        <begin position="328"/>
        <end position="342"/>
    </location>
</feature>
<feature type="compositionally biased region" description="Pro residues" evidence="1">
    <location>
        <begin position="204"/>
        <end position="220"/>
    </location>
</feature>
<feature type="region of interest" description="Disordered" evidence="1">
    <location>
        <begin position="589"/>
        <end position="643"/>
    </location>
</feature>
<feature type="region of interest" description="Disordered" evidence="1">
    <location>
        <begin position="511"/>
        <end position="543"/>
    </location>
</feature>
<proteinExistence type="predicted"/>
<dbReference type="InterPro" id="IPR044820">
    <property type="entry name" value="AGD14-like"/>
</dbReference>
<feature type="compositionally biased region" description="Low complexity" evidence="1">
    <location>
        <begin position="247"/>
        <end position="259"/>
    </location>
</feature>
<accession>A0A835BKI2</accession>
<dbReference type="OrthoDB" id="6036at2759"/>